<name>A0A3P5WTP7_9RHOB</name>
<feature type="transmembrane region" description="Helical" evidence="1">
    <location>
        <begin position="101"/>
        <end position="124"/>
    </location>
</feature>
<feature type="signal peptide" evidence="2">
    <location>
        <begin position="1"/>
        <end position="20"/>
    </location>
</feature>
<feature type="transmembrane region" description="Helical" evidence="1">
    <location>
        <begin position="131"/>
        <end position="147"/>
    </location>
</feature>
<accession>A0A3P5WTP7</accession>
<dbReference type="EMBL" id="UXAW01000045">
    <property type="protein sequence ID" value="VDC22671.1"/>
    <property type="molecule type" value="Genomic_DNA"/>
</dbReference>
<dbReference type="RefSeq" id="WP_160144532.1">
    <property type="nucleotide sequence ID" value="NZ_UXAW01000045.1"/>
</dbReference>
<evidence type="ECO:0000256" key="1">
    <source>
        <dbReference type="SAM" id="Phobius"/>
    </source>
</evidence>
<dbReference type="Pfam" id="PF04657">
    <property type="entry name" value="DMT_YdcZ"/>
    <property type="match status" value="1"/>
</dbReference>
<keyword evidence="2" id="KW-0732">Signal</keyword>
<protein>
    <recommendedName>
        <fullName evidence="5">Inner membrane protein YdcZ</fullName>
    </recommendedName>
</protein>
<keyword evidence="1" id="KW-1133">Transmembrane helix</keyword>
<dbReference type="OrthoDB" id="370053at2"/>
<gene>
    <name evidence="3" type="ORF">XINFAN_00845</name>
</gene>
<dbReference type="AlphaFoldDB" id="A0A3P5WTP7"/>
<dbReference type="Proteomes" id="UP000277498">
    <property type="component" value="Unassembled WGS sequence"/>
</dbReference>
<dbReference type="PANTHER" id="PTHR34821">
    <property type="entry name" value="INNER MEMBRANE PROTEIN YDCZ"/>
    <property type="match status" value="1"/>
</dbReference>
<organism evidence="3 4">
    <name type="scientific">Pseudogemmobacter humi</name>
    <dbReference type="NCBI Taxonomy" id="2483812"/>
    <lineage>
        <taxon>Bacteria</taxon>
        <taxon>Pseudomonadati</taxon>
        <taxon>Pseudomonadota</taxon>
        <taxon>Alphaproteobacteria</taxon>
        <taxon>Rhodobacterales</taxon>
        <taxon>Paracoccaceae</taxon>
        <taxon>Pseudogemmobacter</taxon>
    </lineage>
</organism>
<evidence type="ECO:0000313" key="4">
    <source>
        <dbReference type="Proteomes" id="UP000277498"/>
    </source>
</evidence>
<keyword evidence="1" id="KW-0812">Transmembrane</keyword>
<evidence type="ECO:0008006" key="5">
    <source>
        <dbReference type="Google" id="ProtNLM"/>
    </source>
</evidence>
<dbReference type="GO" id="GO:0005886">
    <property type="term" value="C:plasma membrane"/>
    <property type="evidence" value="ECO:0007669"/>
    <property type="project" value="TreeGrafter"/>
</dbReference>
<feature type="transmembrane region" description="Helical" evidence="1">
    <location>
        <begin position="70"/>
        <end position="95"/>
    </location>
</feature>
<evidence type="ECO:0000313" key="3">
    <source>
        <dbReference type="EMBL" id="VDC22671.1"/>
    </source>
</evidence>
<feature type="transmembrane region" description="Helical" evidence="1">
    <location>
        <begin position="36"/>
        <end position="58"/>
    </location>
</feature>
<feature type="chain" id="PRO_5018035420" description="Inner membrane protein YdcZ" evidence="2">
    <location>
        <begin position="21"/>
        <end position="148"/>
    </location>
</feature>
<dbReference type="PANTHER" id="PTHR34821:SF2">
    <property type="entry name" value="INNER MEMBRANE PROTEIN YDCZ"/>
    <property type="match status" value="1"/>
</dbReference>
<reference evidence="3 4" key="1">
    <citation type="submission" date="2018-11" db="EMBL/GenBank/DDBJ databases">
        <authorList>
            <person name="Criscuolo A."/>
        </authorList>
    </citation>
    <scope>NUCLEOTIDE SEQUENCE [LARGE SCALE GENOMIC DNA]</scope>
    <source>
        <strain evidence="3">ACIP111625</strain>
    </source>
</reference>
<keyword evidence="4" id="KW-1185">Reference proteome</keyword>
<proteinExistence type="predicted"/>
<sequence>MSFPLALCMTFALGAGVALAVQAPINAQLGKAVHSPLLASTISFSLSTLLLIATTLMSGEYRLLAGAEPLRWFLWIGGLFGPLYMLGVIFSVPVIGVVSTFAMVVAGQLLGAVIIDMIGAFGTAARPVSPARLLSVLFVFAGVVLSRF</sequence>
<dbReference type="InterPro" id="IPR006750">
    <property type="entry name" value="YdcZ"/>
</dbReference>
<keyword evidence="1" id="KW-0472">Membrane</keyword>
<evidence type="ECO:0000256" key="2">
    <source>
        <dbReference type="SAM" id="SignalP"/>
    </source>
</evidence>